<dbReference type="Proteomes" id="UP001143192">
    <property type="component" value="Unassembled WGS sequence"/>
</dbReference>
<accession>A0A9X2NP88</accession>
<dbReference type="RefSeq" id="WP_257930818.1">
    <property type="nucleotide sequence ID" value="NZ_JAMZED010000005.1"/>
</dbReference>
<sequence>MNRKIICKNSGCTGKTINLRSGDVKVNLSGAEVNSGDAKLTLVHLVQRFIRPLASHARVCAIGQAKYGKTGPLNLPVFATDAVEFRQVLQNAGPDFSALFGFPPSLSRAYVCVRQEDG</sequence>
<reference evidence="1" key="1">
    <citation type="journal article" date="2022" name="Arch. Microbiol.">
        <title>Bacteroides muris sp. nov. isolated from the cecum of wild-derived house mice.</title>
        <authorList>
            <person name="Fokt H."/>
            <person name="Unni R."/>
            <person name="Repnik U."/>
            <person name="Schmitz R.A."/>
            <person name="Bramkamp M."/>
            <person name="Baines J.F."/>
            <person name="Unterweger D."/>
        </authorList>
    </citation>
    <scope>NUCLEOTIDE SEQUENCE</scope>
    <source>
        <strain evidence="1">KH365_2</strain>
    </source>
</reference>
<gene>
    <name evidence="1" type="ORF">M1B79_03910</name>
</gene>
<proteinExistence type="predicted"/>
<protein>
    <submittedName>
        <fullName evidence="1">Uncharacterized protein</fullName>
    </submittedName>
</protein>
<name>A0A9X2NP88_9BACE</name>
<evidence type="ECO:0000313" key="1">
    <source>
        <dbReference type="EMBL" id="MCR6503843.1"/>
    </source>
</evidence>
<dbReference type="EMBL" id="JAMZED010000005">
    <property type="protein sequence ID" value="MCR6503843.1"/>
    <property type="molecule type" value="Genomic_DNA"/>
</dbReference>
<keyword evidence="2" id="KW-1185">Reference proteome</keyword>
<comment type="caution">
    <text evidence="1">The sequence shown here is derived from an EMBL/GenBank/DDBJ whole genome shotgun (WGS) entry which is preliminary data.</text>
</comment>
<dbReference type="AlphaFoldDB" id="A0A9X2NP88"/>
<reference evidence="1" key="2">
    <citation type="submission" date="2022-04" db="EMBL/GenBank/DDBJ databases">
        <authorList>
            <person name="Fokt H."/>
            <person name="Baines J."/>
        </authorList>
    </citation>
    <scope>NUCLEOTIDE SEQUENCE</scope>
    <source>
        <strain evidence="1">KH365_2</strain>
    </source>
</reference>
<organism evidence="1 2">
    <name type="scientific">Bacteroides muris</name>
    <name type="common">ex Fokt et al. 2023</name>
    <dbReference type="NCBI Taxonomy" id="2937417"/>
    <lineage>
        <taxon>Bacteria</taxon>
        <taxon>Pseudomonadati</taxon>
        <taxon>Bacteroidota</taxon>
        <taxon>Bacteroidia</taxon>
        <taxon>Bacteroidales</taxon>
        <taxon>Bacteroidaceae</taxon>
        <taxon>Bacteroides</taxon>
    </lineage>
</organism>
<evidence type="ECO:0000313" key="2">
    <source>
        <dbReference type="Proteomes" id="UP001143192"/>
    </source>
</evidence>